<dbReference type="CDD" id="cd09110">
    <property type="entry name" value="PLDc_CLS_1"/>
    <property type="match status" value="1"/>
</dbReference>
<dbReference type="SMART" id="SM00155">
    <property type="entry name" value="PLDc"/>
    <property type="match status" value="2"/>
</dbReference>
<dbReference type="EMBL" id="NBBI01000004">
    <property type="protein sequence ID" value="OWK29471.1"/>
    <property type="molecule type" value="Genomic_DNA"/>
</dbReference>
<comment type="subcellular location">
    <subcellularLocation>
        <location evidence="2">Secreted</location>
    </subcellularLocation>
</comment>
<dbReference type="PROSITE" id="PS50035">
    <property type="entry name" value="PLD"/>
    <property type="match status" value="2"/>
</dbReference>
<evidence type="ECO:0000259" key="6">
    <source>
        <dbReference type="PROSITE" id="PS50035"/>
    </source>
</evidence>
<keyword evidence="8" id="KW-1185">Reference proteome</keyword>
<evidence type="ECO:0000256" key="5">
    <source>
        <dbReference type="ARBA" id="ARBA00029594"/>
    </source>
</evidence>
<evidence type="ECO:0000313" key="7">
    <source>
        <dbReference type="EMBL" id="OWK29471.1"/>
    </source>
</evidence>
<dbReference type="GO" id="GO:0032049">
    <property type="term" value="P:cardiolipin biosynthetic process"/>
    <property type="evidence" value="ECO:0007669"/>
    <property type="project" value="UniProtKB-ARBA"/>
</dbReference>
<dbReference type="Proteomes" id="UP000197290">
    <property type="component" value="Unassembled WGS sequence"/>
</dbReference>
<dbReference type="PANTHER" id="PTHR21248">
    <property type="entry name" value="CARDIOLIPIN SYNTHASE"/>
    <property type="match status" value="1"/>
</dbReference>
<dbReference type="OrthoDB" id="9814092at2"/>
<keyword evidence="4" id="KW-0964">Secreted</keyword>
<organism evidence="7 8">
    <name type="scientific">Sphingomonas dokdonensis</name>
    <dbReference type="NCBI Taxonomy" id="344880"/>
    <lineage>
        <taxon>Bacteria</taxon>
        <taxon>Pseudomonadati</taxon>
        <taxon>Pseudomonadota</taxon>
        <taxon>Alphaproteobacteria</taxon>
        <taxon>Sphingomonadales</taxon>
        <taxon>Sphingomonadaceae</taxon>
        <taxon>Sphingomonas</taxon>
    </lineage>
</organism>
<evidence type="ECO:0000256" key="4">
    <source>
        <dbReference type="ARBA" id="ARBA00022525"/>
    </source>
</evidence>
<dbReference type="GO" id="GO:0030572">
    <property type="term" value="F:phosphatidyltransferase activity"/>
    <property type="evidence" value="ECO:0007669"/>
    <property type="project" value="UniProtKB-ARBA"/>
</dbReference>
<sequence length="388" mass="43589">MNSARPFDVAGNRLTLLTRGPERLDALVDLIGGAKRTLRILYYIYADDHSGKRVNEALIAAAGRGVDVSLIVDGFGSDDAADRRFFDPLEAAGISVCRFVPRLGRRYLLRNHQKLALADAEDGSPRIIVGGFNIEDDYFGTVGDQAWRDLGLLVEGPAAGRIAGYFDALHDWVQQPKGKLRHLNRALSQWSEREGEVRWLIGGPTRRLSPWARAVRTDMRRAERIDIIAAYFTPSPSMLRQIDRAGRQGRTVRVMTARKSDNNATIAAARFTYRGLLKRGIRVFEYLPTKLHTKLYAVDHAVHIGSANFDMRSLFINLELMLRIDDAAFARHVRDYIDGEIEQSEEITMARYMAATGLWQRAKQFVAYLLVGVADPVVSRTLNFGIDE</sequence>
<dbReference type="AlphaFoldDB" id="A0A245ZI92"/>
<reference evidence="7 8" key="1">
    <citation type="submission" date="2017-03" db="EMBL/GenBank/DDBJ databases">
        <title>Genome sequence of Sphingomonas dokdonensis DSM 21029.</title>
        <authorList>
            <person name="Poehlein A."/>
            <person name="Wuebbeler J.H."/>
            <person name="Steinbuechel A."/>
            <person name="Daniel R."/>
        </authorList>
    </citation>
    <scope>NUCLEOTIDE SEQUENCE [LARGE SCALE GENOMIC DNA]</scope>
    <source>
        <strain evidence="7 8">DSM 21029</strain>
    </source>
</reference>
<keyword evidence="7" id="KW-0808">Transferase</keyword>
<evidence type="ECO:0000256" key="3">
    <source>
        <dbReference type="ARBA" id="ARBA00018392"/>
    </source>
</evidence>
<feature type="domain" description="PLD phosphodiesterase" evidence="6">
    <location>
        <begin position="107"/>
        <end position="138"/>
    </location>
</feature>
<dbReference type="InterPro" id="IPR001736">
    <property type="entry name" value="PLipase_D/transphosphatidylase"/>
</dbReference>
<dbReference type="GO" id="GO:0005576">
    <property type="term" value="C:extracellular region"/>
    <property type="evidence" value="ECO:0007669"/>
    <property type="project" value="UniProtKB-SubCell"/>
</dbReference>
<evidence type="ECO:0000313" key="8">
    <source>
        <dbReference type="Proteomes" id="UP000197290"/>
    </source>
</evidence>
<comment type="caution">
    <text evidence="7">The sequence shown here is derived from an EMBL/GenBank/DDBJ whole genome shotgun (WGS) entry which is preliminary data.</text>
</comment>
<dbReference type="PANTHER" id="PTHR21248:SF12">
    <property type="entry name" value="CARDIOLIPIN SYNTHASE C"/>
    <property type="match status" value="1"/>
</dbReference>
<dbReference type="Gene3D" id="3.30.870.10">
    <property type="entry name" value="Endonuclease Chain A"/>
    <property type="match status" value="2"/>
</dbReference>
<dbReference type="InterPro" id="IPR025202">
    <property type="entry name" value="PLD-like_dom"/>
</dbReference>
<proteinExistence type="predicted"/>
<feature type="domain" description="PLD phosphodiesterase" evidence="6">
    <location>
        <begin position="287"/>
        <end position="313"/>
    </location>
</feature>
<name>A0A245ZI92_9SPHN</name>
<dbReference type="SUPFAM" id="SSF56024">
    <property type="entry name" value="Phospholipase D/nuclease"/>
    <property type="match status" value="2"/>
</dbReference>
<accession>A0A245ZI92</accession>
<protein>
    <recommendedName>
        <fullName evidence="3">Phospholipase D</fullName>
    </recommendedName>
    <alternativeName>
        <fullName evidence="5">Choline phosphatase</fullName>
    </alternativeName>
</protein>
<dbReference type="RefSeq" id="WP_088367764.1">
    <property type="nucleotide sequence ID" value="NZ_NBBI01000004.1"/>
</dbReference>
<gene>
    <name evidence="7" type="primary">clsA</name>
    <name evidence="7" type="ORF">SPDO_24600</name>
</gene>
<evidence type="ECO:0000256" key="2">
    <source>
        <dbReference type="ARBA" id="ARBA00004613"/>
    </source>
</evidence>
<evidence type="ECO:0000256" key="1">
    <source>
        <dbReference type="ARBA" id="ARBA00003145"/>
    </source>
</evidence>
<comment type="function">
    <text evidence="1">Could be a virulence factor.</text>
</comment>
<dbReference type="Pfam" id="PF13091">
    <property type="entry name" value="PLDc_2"/>
    <property type="match status" value="2"/>
</dbReference>